<dbReference type="Proteomes" id="UP001057375">
    <property type="component" value="Unassembled WGS sequence"/>
</dbReference>
<feature type="non-terminal residue" evidence="1">
    <location>
        <position position="1"/>
    </location>
</feature>
<evidence type="ECO:0000313" key="1">
    <source>
        <dbReference type="EMBL" id="GKT18977.1"/>
    </source>
</evidence>
<gene>
    <name evidence="1" type="ORF">ADUPG1_004285</name>
</gene>
<name>A0ABQ5K0H7_9EUKA</name>
<protein>
    <submittedName>
        <fullName evidence="1">Uncharacterized protein</fullName>
    </submittedName>
</protein>
<dbReference type="EMBL" id="BQXS01006292">
    <property type="protein sequence ID" value="GKT18977.1"/>
    <property type="molecule type" value="Genomic_DNA"/>
</dbReference>
<accession>A0ABQ5K0H7</accession>
<evidence type="ECO:0000313" key="2">
    <source>
        <dbReference type="Proteomes" id="UP001057375"/>
    </source>
</evidence>
<proteinExistence type="predicted"/>
<comment type="caution">
    <text evidence="1">The sequence shown here is derived from an EMBL/GenBank/DDBJ whole genome shotgun (WGS) entry which is preliminary data.</text>
</comment>
<reference evidence="1" key="1">
    <citation type="submission" date="2022-03" db="EMBL/GenBank/DDBJ databases">
        <title>Draft genome sequence of Aduncisulcus paluster, a free-living microaerophilic Fornicata.</title>
        <authorList>
            <person name="Yuyama I."/>
            <person name="Kume K."/>
            <person name="Tamura T."/>
            <person name="Inagaki Y."/>
            <person name="Hashimoto T."/>
        </authorList>
    </citation>
    <scope>NUCLEOTIDE SEQUENCE</scope>
    <source>
        <strain evidence="1">NY0171</strain>
    </source>
</reference>
<keyword evidence="2" id="KW-1185">Reference proteome</keyword>
<organism evidence="1 2">
    <name type="scientific">Aduncisulcus paluster</name>
    <dbReference type="NCBI Taxonomy" id="2918883"/>
    <lineage>
        <taxon>Eukaryota</taxon>
        <taxon>Metamonada</taxon>
        <taxon>Carpediemonas-like organisms</taxon>
        <taxon>Aduncisulcus</taxon>
    </lineage>
</organism>
<sequence length="63" mass="7454">DNPNVYYAKGHHFKTNEIIPIRKGLRRNRKKKGTPSEMRILWVFKPLGMGMSKNEWKGTILRD</sequence>